<accession>A0A5C5G735</accession>
<dbReference type="Gene3D" id="1.20.5.780">
    <property type="entry name" value="Single helix bin"/>
    <property type="match status" value="1"/>
</dbReference>
<protein>
    <submittedName>
        <fullName evidence="1">MobC family plasmid mobilization relaxosome protein</fullName>
    </submittedName>
</protein>
<dbReference type="OrthoDB" id="7376495at2"/>
<reference evidence="1 2" key="1">
    <citation type="submission" date="2019-06" db="EMBL/GenBank/DDBJ databases">
        <title>Genome of new Rhodobacteraceae sp. SM1903.</title>
        <authorList>
            <person name="Ren X."/>
        </authorList>
    </citation>
    <scope>NUCLEOTIDE SEQUENCE [LARGE SCALE GENOMIC DNA]</scope>
    <source>
        <strain evidence="1 2">SM1903</strain>
    </source>
</reference>
<dbReference type="Proteomes" id="UP000314011">
    <property type="component" value="Unassembled WGS sequence"/>
</dbReference>
<gene>
    <name evidence="1" type="ORF">FHY64_20090</name>
</gene>
<evidence type="ECO:0000313" key="2">
    <source>
        <dbReference type="Proteomes" id="UP000314011"/>
    </source>
</evidence>
<name>A0A5C5G735_9RHOB</name>
<evidence type="ECO:0000313" key="1">
    <source>
        <dbReference type="EMBL" id="TNY30466.1"/>
    </source>
</evidence>
<dbReference type="Pfam" id="PF21983">
    <property type="entry name" value="NikA-like"/>
    <property type="match status" value="1"/>
</dbReference>
<dbReference type="EMBL" id="VFFF01000008">
    <property type="protein sequence ID" value="TNY30466.1"/>
    <property type="molecule type" value="Genomic_DNA"/>
</dbReference>
<comment type="caution">
    <text evidence="1">The sequence shown here is derived from an EMBL/GenBank/DDBJ whole genome shotgun (WGS) entry which is preliminary data.</text>
</comment>
<keyword evidence="2" id="KW-1185">Reference proteome</keyword>
<dbReference type="InterPro" id="IPR053842">
    <property type="entry name" value="NikA-like"/>
</dbReference>
<organism evidence="1 2">
    <name type="scientific">Pelagovum pacificum</name>
    <dbReference type="NCBI Taxonomy" id="2588711"/>
    <lineage>
        <taxon>Bacteria</taxon>
        <taxon>Pseudomonadati</taxon>
        <taxon>Pseudomonadota</taxon>
        <taxon>Alphaproteobacteria</taxon>
        <taxon>Rhodobacterales</taxon>
        <taxon>Paracoccaceae</taxon>
        <taxon>Pelagovum</taxon>
    </lineage>
</organism>
<dbReference type="AlphaFoldDB" id="A0A5C5G735"/>
<proteinExistence type="predicted"/>
<sequence>MARPKKDPTERRTEQVNIRLSPAELSLLQQKADAGGLSLTAFVRAAAERKPVRVAATSDDFELRQELRRIGVNLNQIAKALNTRKEALPASLVRSCEQLEVIFDQMLGHDRQSHSRREL</sequence>
<dbReference type="RefSeq" id="WP_140197667.1">
    <property type="nucleotide sequence ID" value="NZ_CP065917.1"/>
</dbReference>